<dbReference type="KEGG" id="pbl:PAAG_12416"/>
<dbReference type="EMBL" id="KN294016">
    <property type="protein sequence ID" value="KGQ00913.1"/>
    <property type="molecule type" value="Genomic_DNA"/>
</dbReference>
<dbReference type="HOGENOM" id="CLU_2638707_0_0_1"/>
<dbReference type="RefSeq" id="XP_015702481.1">
    <property type="nucleotide sequence ID" value="XM_015847909.1"/>
</dbReference>
<proteinExistence type="predicted"/>
<evidence type="ECO:0000313" key="3">
    <source>
        <dbReference type="Proteomes" id="UP000002059"/>
    </source>
</evidence>
<gene>
    <name evidence="2" type="ORF">PAAG_12416</name>
</gene>
<keyword evidence="3" id="KW-1185">Reference proteome</keyword>
<evidence type="ECO:0000313" key="2">
    <source>
        <dbReference type="EMBL" id="KGQ00913.1"/>
    </source>
</evidence>
<dbReference type="GeneID" id="26971076"/>
<feature type="chain" id="PRO_5001995206" evidence="1">
    <location>
        <begin position="20"/>
        <end position="77"/>
    </location>
</feature>
<protein>
    <submittedName>
        <fullName evidence="2">Uncharacterized protein</fullName>
    </submittedName>
</protein>
<keyword evidence="1" id="KW-0732">Signal</keyword>
<name>A0A0A2V070_PARBA</name>
<dbReference type="AlphaFoldDB" id="A0A0A2V070"/>
<sequence>MGRKDLLLFWSWESFRVLGVLFSQAKIATLAHLDSLADGTPNSIGDRFMGANGRIGANLFTYNEELFDQPLFDEQFS</sequence>
<organism evidence="2 3">
    <name type="scientific">Paracoccidioides lutzii (strain ATCC MYA-826 / Pb01)</name>
    <name type="common">Paracoccidioides brasiliensis</name>
    <dbReference type="NCBI Taxonomy" id="502779"/>
    <lineage>
        <taxon>Eukaryota</taxon>
        <taxon>Fungi</taxon>
        <taxon>Dikarya</taxon>
        <taxon>Ascomycota</taxon>
        <taxon>Pezizomycotina</taxon>
        <taxon>Eurotiomycetes</taxon>
        <taxon>Eurotiomycetidae</taxon>
        <taxon>Onygenales</taxon>
        <taxon>Ajellomycetaceae</taxon>
        <taxon>Paracoccidioides</taxon>
    </lineage>
</organism>
<evidence type="ECO:0000256" key="1">
    <source>
        <dbReference type="SAM" id="SignalP"/>
    </source>
</evidence>
<reference evidence="2 3" key="1">
    <citation type="journal article" date="2011" name="PLoS Genet.">
        <title>Comparative genomic analysis of human fungal pathogens causing paracoccidioidomycosis.</title>
        <authorList>
            <person name="Desjardins C.A."/>
            <person name="Champion M.D."/>
            <person name="Holder J.W."/>
            <person name="Muszewska A."/>
            <person name="Goldberg J."/>
            <person name="Bailao A.M."/>
            <person name="Brigido M.M."/>
            <person name="Ferreira M.E."/>
            <person name="Garcia A.M."/>
            <person name="Grynberg M."/>
            <person name="Gujja S."/>
            <person name="Heiman D.I."/>
            <person name="Henn M.R."/>
            <person name="Kodira C.D."/>
            <person name="Leon-Narvaez H."/>
            <person name="Longo L.V."/>
            <person name="Ma L.J."/>
            <person name="Malavazi I."/>
            <person name="Matsuo A.L."/>
            <person name="Morais F.V."/>
            <person name="Pereira M."/>
            <person name="Rodriguez-Brito S."/>
            <person name="Sakthikumar S."/>
            <person name="Salem-Izacc S.M."/>
            <person name="Sykes S.M."/>
            <person name="Teixeira M.M."/>
            <person name="Vallejo M.C."/>
            <person name="Walter M.E."/>
            <person name="Yandava C."/>
            <person name="Young S."/>
            <person name="Zeng Q."/>
            <person name="Zucker J."/>
            <person name="Felipe M.S."/>
            <person name="Goldman G.H."/>
            <person name="Haas B.J."/>
            <person name="McEwen J.G."/>
            <person name="Nino-Vega G."/>
            <person name="Puccia R."/>
            <person name="San-Blas G."/>
            <person name="Soares C.M."/>
            <person name="Birren B.W."/>
            <person name="Cuomo C.A."/>
        </authorList>
    </citation>
    <scope>NUCLEOTIDE SEQUENCE [LARGE SCALE GENOMIC DNA]</scope>
    <source>
        <strain evidence="3">ATCC MYA-826 / Pb01</strain>
    </source>
</reference>
<accession>A0A0A2V070</accession>
<feature type="signal peptide" evidence="1">
    <location>
        <begin position="1"/>
        <end position="19"/>
    </location>
</feature>
<dbReference type="Proteomes" id="UP000002059">
    <property type="component" value="Partially assembled WGS sequence"/>
</dbReference>
<dbReference type="VEuPathDB" id="FungiDB:PAAG_12416"/>